<dbReference type="EMBL" id="JAVLET010000001">
    <property type="protein sequence ID" value="KAL0475264.1"/>
    <property type="molecule type" value="Genomic_DNA"/>
</dbReference>
<accession>A0ABR3DRH4</accession>
<feature type="compositionally biased region" description="Polar residues" evidence="1">
    <location>
        <begin position="8"/>
        <end position="38"/>
    </location>
</feature>
<feature type="region of interest" description="Disordered" evidence="1">
    <location>
        <begin position="1"/>
        <end position="43"/>
    </location>
</feature>
<proteinExistence type="predicted"/>
<dbReference type="Proteomes" id="UP001451303">
    <property type="component" value="Unassembled WGS sequence"/>
</dbReference>
<evidence type="ECO:0000313" key="2">
    <source>
        <dbReference type="EMBL" id="KAL0475264.1"/>
    </source>
</evidence>
<evidence type="ECO:0000256" key="1">
    <source>
        <dbReference type="SAM" id="MobiDB-lite"/>
    </source>
</evidence>
<protein>
    <submittedName>
        <fullName evidence="2">Uncharacterized protein</fullName>
    </submittedName>
</protein>
<reference evidence="2 3" key="1">
    <citation type="submission" date="2023-09" db="EMBL/GenBank/DDBJ databases">
        <title>Multi-omics analysis of a traditional fermented food reveals byproduct-associated fungal strains for waste-to-food upcycling.</title>
        <authorList>
            <consortium name="Lawrence Berkeley National Laboratory"/>
            <person name="Rekdal V.M."/>
            <person name="Villalobos-Escobedo J.M."/>
            <person name="Rodriguez-Valeron N."/>
            <person name="Garcia M.O."/>
            <person name="Vasquez D.P."/>
            <person name="Damayanti I."/>
            <person name="Sorensen P.M."/>
            <person name="Baidoo E.E."/>
            <person name="De Carvalho A.C."/>
            <person name="Riley R."/>
            <person name="Lipzen A."/>
            <person name="He G."/>
            <person name="Yan M."/>
            <person name="Haridas S."/>
            <person name="Daum C."/>
            <person name="Yoshinaga Y."/>
            <person name="Ng V."/>
            <person name="Grigoriev I.V."/>
            <person name="Munk R."/>
            <person name="Nuraida L."/>
            <person name="Wijaya C.H."/>
            <person name="Morales P.-C."/>
            <person name="Keasling J.D."/>
        </authorList>
    </citation>
    <scope>NUCLEOTIDE SEQUENCE [LARGE SCALE GENOMIC DNA]</scope>
    <source>
        <strain evidence="2 3">FGSC 2613</strain>
    </source>
</reference>
<comment type="caution">
    <text evidence="2">The sequence shown here is derived from an EMBL/GenBank/DDBJ whole genome shotgun (WGS) entry which is preliminary data.</text>
</comment>
<evidence type="ECO:0000313" key="3">
    <source>
        <dbReference type="Proteomes" id="UP001451303"/>
    </source>
</evidence>
<organism evidence="2 3">
    <name type="scientific">Neurospora intermedia</name>
    <dbReference type="NCBI Taxonomy" id="5142"/>
    <lineage>
        <taxon>Eukaryota</taxon>
        <taxon>Fungi</taxon>
        <taxon>Dikarya</taxon>
        <taxon>Ascomycota</taxon>
        <taxon>Pezizomycotina</taxon>
        <taxon>Sordariomycetes</taxon>
        <taxon>Sordariomycetidae</taxon>
        <taxon>Sordariales</taxon>
        <taxon>Sordariaceae</taxon>
        <taxon>Neurospora</taxon>
    </lineage>
</organism>
<keyword evidence="3" id="KW-1185">Reference proteome</keyword>
<sequence length="77" mass="8532">MADGFAQFGSSRQPQSLESSHQQSHPAVTIISRTLSSGNRKRARLMTRSWRCRRLTVALAVSSSRSLDPRRYGRAGG</sequence>
<gene>
    <name evidence="2" type="ORF">QR685DRAFT_568083</name>
</gene>
<name>A0ABR3DRH4_NEUIN</name>